<keyword evidence="2" id="KW-1185">Reference proteome</keyword>
<proteinExistence type="predicted"/>
<reference evidence="2" key="1">
    <citation type="submission" date="2013-10" db="EMBL/GenBank/DDBJ databases">
        <title>Genome sequencing of Onchocerca volvulus.</title>
        <authorList>
            <person name="Cotton J."/>
            <person name="Tsai J."/>
            <person name="Stanley E."/>
            <person name="Tracey A."/>
            <person name="Holroyd N."/>
            <person name="Lustigman S."/>
            <person name="Berriman M."/>
        </authorList>
    </citation>
    <scope>NUCLEOTIDE SEQUENCE</scope>
</reference>
<dbReference type="EMBL" id="CMVM020000154">
    <property type="status" value="NOT_ANNOTATED_CDS"/>
    <property type="molecule type" value="Genomic_DNA"/>
</dbReference>
<organism evidence="1 2">
    <name type="scientific">Onchocerca volvulus</name>
    <dbReference type="NCBI Taxonomy" id="6282"/>
    <lineage>
        <taxon>Eukaryota</taxon>
        <taxon>Metazoa</taxon>
        <taxon>Ecdysozoa</taxon>
        <taxon>Nematoda</taxon>
        <taxon>Chromadorea</taxon>
        <taxon>Rhabditida</taxon>
        <taxon>Spirurina</taxon>
        <taxon>Spiruromorpha</taxon>
        <taxon>Filarioidea</taxon>
        <taxon>Onchocercidae</taxon>
        <taxon>Onchocerca</taxon>
    </lineage>
</organism>
<evidence type="ECO:0000313" key="1">
    <source>
        <dbReference type="EnsemblMetazoa" id="OVOC5389.1"/>
    </source>
</evidence>
<evidence type="ECO:0000313" key="2">
    <source>
        <dbReference type="Proteomes" id="UP000024404"/>
    </source>
</evidence>
<sequence length="61" mass="6928">MESDMIGCNNVGSFGFTSINVYRYGSATISGIITSDIYPSVKESEREKREKLVSNRRYQNQ</sequence>
<dbReference type="AlphaFoldDB" id="A0A8R1XW11"/>
<name>A0A8R1XW11_ONCVO</name>
<accession>A0A8R1XW11</accession>
<dbReference type="EnsemblMetazoa" id="OVOC5389.1">
    <property type="protein sequence ID" value="OVOC5389.1"/>
    <property type="gene ID" value="WBGene00242198"/>
</dbReference>
<protein>
    <submittedName>
        <fullName evidence="1">Uncharacterized protein</fullName>
    </submittedName>
</protein>
<dbReference type="Proteomes" id="UP000024404">
    <property type="component" value="Unassembled WGS sequence"/>
</dbReference>
<reference evidence="1" key="2">
    <citation type="submission" date="2022-06" db="UniProtKB">
        <authorList>
            <consortium name="EnsemblMetazoa"/>
        </authorList>
    </citation>
    <scope>IDENTIFICATION</scope>
</reference>